<sequence>MDMSILKTFSFNNNSYIDLVNVNTSTLQRYVKVDSVALPPITSSVEMSTPKSAKYDGTGAMYFIVTTVIVFSSFGLLCTVFSKFRRTDRSKPSNVDEEVGRYLKKERRLKLEGHKCKLLNEMKNYTDAIRRYEKKMRINEIEKELEEERRRTEQVIFEEQIVNKLGNTSKRKRQTLYLQKKKQTSIPGCQLSMTDNTLGKMGFSFLFMTGSDRQLSAFQETTEDDTAEEETAFLKTPSLFKHVRKTSADGRLETIIGNKATGANKETPVNIVEPSDATEERLSDEGEDLEIHSVPGIIQSDIAKNTATLCYYIVDNTSTVNVIEHAELAVV</sequence>
<dbReference type="AlphaFoldDB" id="A0A9D4L341"/>
<keyword evidence="2" id="KW-1133">Transmembrane helix</keyword>
<accession>A0A9D4L341</accession>
<reference evidence="3" key="1">
    <citation type="journal article" date="2019" name="bioRxiv">
        <title>The Genome of the Zebra Mussel, Dreissena polymorpha: A Resource for Invasive Species Research.</title>
        <authorList>
            <person name="McCartney M.A."/>
            <person name="Auch B."/>
            <person name="Kono T."/>
            <person name="Mallez S."/>
            <person name="Zhang Y."/>
            <person name="Obille A."/>
            <person name="Becker A."/>
            <person name="Abrahante J.E."/>
            <person name="Garbe J."/>
            <person name="Badalamenti J.P."/>
            <person name="Herman A."/>
            <person name="Mangelson H."/>
            <person name="Liachko I."/>
            <person name="Sullivan S."/>
            <person name="Sone E.D."/>
            <person name="Koren S."/>
            <person name="Silverstein K.A.T."/>
            <person name="Beckman K.B."/>
            <person name="Gohl D.M."/>
        </authorList>
    </citation>
    <scope>NUCLEOTIDE SEQUENCE</scope>
    <source>
        <strain evidence="3">Duluth1</strain>
        <tissue evidence="3">Whole animal</tissue>
    </source>
</reference>
<feature type="transmembrane region" description="Helical" evidence="2">
    <location>
        <begin position="60"/>
        <end position="81"/>
    </location>
</feature>
<proteinExistence type="predicted"/>
<protein>
    <submittedName>
        <fullName evidence="3">Uncharacterized protein</fullName>
    </submittedName>
</protein>
<feature type="coiled-coil region" evidence="1">
    <location>
        <begin position="122"/>
        <end position="158"/>
    </location>
</feature>
<evidence type="ECO:0000313" key="4">
    <source>
        <dbReference type="Proteomes" id="UP000828390"/>
    </source>
</evidence>
<organism evidence="3 4">
    <name type="scientific">Dreissena polymorpha</name>
    <name type="common">Zebra mussel</name>
    <name type="synonym">Mytilus polymorpha</name>
    <dbReference type="NCBI Taxonomy" id="45954"/>
    <lineage>
        <taxon>Eukaryota</taxon>
        <taxon>Metazoa</taxon>
        <taxon>Spiralia</taxon>
        <taxon>Lophotrochozoa</taxon>
        <taxon>Mollusca</taxon>
        <taxon>Bivalvia</taxon>
        <taxon>Autobranchia</taxon>
        <taxon>Heteroconchia</taxon>
        <taxon>Euheterodonta</taxon>
        <taxon>Imparidentia</taxon>
        <taxon>Neoheterodontei</taxon>
        <taxon>Myida</taxon>
        <taxon>Dreissenoidea</taxon>
        <taxon>Dreissenidae</taxon>
        <taxon>Dreissena</taxon>
    </lineage>
</organism>
<keyword evidence="1" id="KW-0175">Coiled coil</keyword>
<dbReference type="EMBL" id="JAIWYP010000003">
    <property type="protein sequence ID" value="KAH3850434.1"/>
    <property type="molecule type" value="Genomic_DNA"/>
</dbReference>
<reference evidence="3" key="2">
    <citation type="submission" date="2020-11" db="EMBL/GenBank/DDBJ databases">
        <authorList>
            <person name="McCartney M.A."/>
            <person name="Auch B."/>
            <person name="Kono T."/>
            <person name="Mallez S."/>
            <person name="Becker A."/>
            <person name="Gohl D.M."/>
            <person name="Silverstein K.A.T."/>
            <person name="Koren S."/>
            <person name="Bechman K.B."/>
            <person name="Herman A."/>
            <person name="Abrahante J.E."/>
            <person name="Garbe J."/>
        </authorList>
    </citation>
    <scope>NUCLEOTIDE SEQUENCE</scope>
    <source>
        <strain evidence="3">Duluth1</strain>
        <tissue evidence="3">Whole animal</tissue>
    </source>
</reference>
<gene>
    <name evidence="3" type="ORF">DPMN_092845</name>
</gene>
<evidence type="ECO:0000256" key="2">
    <source>
        <dbReference type="SAM" id="Phobius"/>
    </source>
</evidence>
<name>A0A9D4L341_DREPO</name>
<comment type="caution">
    <text evidence="3">The sequence shown here is derived from an EMBL/GenBank/DDBJ whole genome shotgun (WGS) entry which is preliminary data.</text>
</comment>
<evidence type="ECO:0000313" key="3">
    <source>
        <dbReference type="EMBL" id="KAH3850434.1"/>
    </source>
</evidence>
<keyword evidence="2" id="KW-0472">Membrane</keyword>
<keyword evidence="2" id="KW-0812">Transmembrane</keyword>
<keyword evidence="4" id="KW-1185">Reference proteome</keyword>
<dbReference type="Proteomes" id="UP000828390">
    <property type="component" value="Unassembled WGS sequence"/>
</dbReference>
<evidence type="ECO:0000256" key="1">
    <source>
        <dbReference type="SAM" id="Coils"/>
    </source>
</evidence>